<evidence type="ECO:0000256" key="1">
    <source>
        <dbReference type="ARBA" id="ARBA00001947"/>
    </source>
</evidence>
<dbReference type="GO" id="GO:0006508">
    <property type="term" value="P:proteolysis"/>
    <property type="evidence" value="ECO:0007669"/>
    <property type="project" value="UniProtKB-KW"/>
</dbReference>
<dbReference type="Gene3D" id="3.30.2010.10">
    <property type="entry name" value="Metalloproteases ('zincins'), catalytic domain"/>
    <property type="match status" value="1"/>
</dbReference>
<evidence type="ECO:0000256" key="4">
    <source>
        <dbReference type="ARBA" id="ARBA00022692"/>
    </source>
</evidence>
<evidence type="ECO:0000256" key="3">
    <source>
        <dbReference type="ARBA" id="ARBA00022670"/>
    </source>
</evidence>
<dbReference type="AlphaFoldDB" id="A0A437QMN8"/>
<evidence type="ECO:0000313" key="14">
    <source>
        <dbReference type="EMBL" id="RVU35700.1"/>
    </source>
</evidence>
<dbReference type="RefSeq" id="WP_127699483.1">
    <property type="nucleotide sequence ID" value="NZ_SACS01000013.1"/>
</dbReference>
<feature type="transmembrane region" description="Helical" evidence="12">
    <location>
        <begin position="20"/>
        <end position="45"/>
    </location>
</feature>
<evidence type="ECO:0000256" key="6">
    <source>
        <dbReference type="ARBA" id="ARBA00022801"/>
    </source>
</evidence>
<comment type="caution">
    <text evidence="14">The sequence shown here is derived from an EMBL/GenBank/DDBJ whole genome shotgun (WGS) entry which is preliminary data.</text>
</comment>
<accession>A0A437QMN8</accession>
<protein>
    <submittedName>
        <fullName evidence="14">Peptidase</fullName>
    </submittedName>
</protein>
<feature type="domain" description="Peptidase M48" evidence="13">
    <location>
        <begin position="116"/>
        <end position="342"/>
    </location>
</feature>
<dbReference type="Proteomes" id="UP000283077">
    <property type="component" value="Unassembled WGS sequence"/>
</dbReference>
<evidence type="ECO:0000256" key="12">
    <source>
        <dbReference type="SAM" id="Phobius"/>
    </source>
</evidence>
<feature type="transmembrane region" description="Helical" evidence="12">
    <location>
        <begin position="197"/>
        <end position="215"/>
    </location>
</feature>
<dbReference type="CDD" id="cd07340">
    <property type="entry name" value="M48B_Htpx_like"/>
    <property type="match status" value="1"/>
</dbReference>
<keyword evidence="2" id="KW-1003">Cell membrane</keyword>
<dbReference type="PANTHER" id="PTHR43221:SF2">
    <property type="entry name" value="PROTEASE HTPX HOMOLOG"/>
    <property type="match status" value="1"/>
</dbReference>
<keyword evidence="6" id="KW-0378">Hydrolase</keyword>
<evidence type="ECO:0000256" key="7">
    <source>
        <dbReference type="ARBA" id="ARBA00022833"/>
    </source>
</evidence>
<feature type="compositionally biased region" description="Polar residues" evidence="11">
    <location>
        <begin position="356"/>
        <end position="371"/>
    </location>
</feature>
<keyword evidence="3" id="KW-0645">Protease</keyword>
<dbReference type="PANTHER" id="PTHR43221">
    <property type="entry name" value="PROTEASE HTPX"/>
    <property type="match status" value="1"/>
</dbReference>
<proteinExistence type="predicted"/>
<keyword evidence="4 12" id="KW-0812">Transmembrane</keyword>
<organism evidence="14 15">
    <name type="scientific">Rheinheimera riviphila</name>
    <dbReference type="NCBI Taxonomy" id="1834037"/>
    <lineage>
        <taxon>Bacteria</taxon>
        <taxon>Pseudomonadati</taxon>
        <taxon>Pseudomonadota</taxon>
        <taxon>Gammaproteobacteria</taxon>
        <taxon>Chromatiales</taxon>
        <taxon>Chromatiaceae</taxon>
        <taxon>Rheinheimera</taxon>
    </lineage>
</organism>
<dbReference type="EMBL" id="SACS01000013">
    <property type="protein sequence ID" value="RVU35700.1"/>
    <property type="molecule type" value="Genomic_DNA"/>
</dbReference>
<feature type="transmembrane region" description="Helical" evidence="12">
    <location>
        <begin position="65"/>
        <end position="87"/>
    </location>
</feature>
<dbReference type="OrthoDB" id="15218at2"/>
<keyword evidence="5" id="KW-0479">Metal-binding</keyword>
<feature type="transmembrane region" description="Helical" evidence="12">
    <location>
        <begin position="240"/>
        <end position="261"/>
    </location>
</feature>
<evidence type="ECO:0000259" key="13">
    <source>
        <dbReference type="Pfam" id="PF01435"/>
    </source>
</evidence>
<dbReference type="Pfam" id="PF01435">
    <property type="entry name" value="Peptidase_M48"/>
    <property type="match status" value="1"/>
</dbReference>
<keyword evidence="7" id="KW-0862">Zinc</keyword>
<evidence type="ECO:0000256" key="5">
    <source>
        <dbReference type="ARBA" id="ARBA00022723"/>
    </source>
</evidence>
<keyword evidence="8 12" id="KW-1133">Transmembrane helix</keyword>
<dbReference type="GO" id="GO:0046872">
    <property type="term" value="F:metal ion binding"/>
    <property type="evidence" value="ECO:0007669"/>
    <property type="project" value="UniProtKB-KW"/>
</dbReference>
<sequence>MAVDFFKAQDEARRNTKLLVLLFGLAVFCLLILTNILLLITLGFLNPEQSQLLFSPSAPNWWSALPWPIMAWTSLGIVLLIGIVVAIKRAELRQGGQVVAKALGGIRLDHQIADPKQRMLLNVVEEMAIAAGVPVPPVYLMPEAGINAFAAGYAPADAVIGITEGCLQQLNRDQLQGVIAHEFSHILNGDMRMNIRLIALLQGILFIGHAGYYLLRSGGRTAAAVSIGSSRSKNSNGGGIFALALGLMVLGYLGSFFGNLIKAAVSRQREFLADASAVQFTRNPQGIAGALKAIGAVGSRGSRVKHPNADEMSHLFFGEAISRWTSLFATHPPLAERIKRIDPSWLGKFPQAAEPPTSNFTDSANQNNDSGHSAAAKPATGSQAVQHMLAAIPALLLHSSRHAPSAPALVCACLIQPEHLARQLHFVKELGSAALLADVDRLYDQVSQLTPRQKLQLLQLVIPALKQQTSQQFLYLQQLVEALVSCDGQQDLLEWSLMCWLEHCVGSQFDPDQIYRGDRASRLSQVEAAALALLSVCTRLVAEPATQQQAWQAGLTALGLPATTVEPAADLVHLKTLLPQLIQTAPMLKKQLWQMVQAAIMADENLSQDEGLLADALALLLEVPKPDLLR</sequence>
<comment type="cofactor">
    <cofactor evidence="1">
        <name>Zn(2+)</name>
        <dbReference type="ChEBI" id="CHEBI:29105"/>
    </cofactor>
</comment>
<reference evidence="14 15" key="1">
    <citation type="submission" date="2019-01" db="EMBL/GenBank/DDBJ databases">
        <authorList>
            <person name="Chen W.-M."/>
        </authorList>
    </citation>
    <scope>NUCLEOTIDE SEQUENCE [LARGE SCALE GENOMIC DNA]</scope>
    <source>
        <strain evidence="14 15">KYPC3</strain>
    </source>
</reference>
<evidence type="ECO:0000256" key="9">
    <source>
        <dbReference type="ARBA" id="ARBA00023049"/>
    </source>
</evidence>
<name>A0A437QMN8_9GAMM</name>
<evidence type="ECO:0000256" key="8">
    <source>
        <dbReference type="ARBA" id="ARBA00022989"/>
    </source>
</evidence>
<feature type="region of interest" description="Disordered" evidence="11">
    <location>
        <begin position="352"/>
        <end position="380"/>
    </location>
</feature>
<evidence type="ECO:0000313" key="15">
    <source>
        <dbReference type="Proteomes" id="UP000283077"/>
    </source>
</evidence>
<keyword evidence="9" id="KW-0482">Metalloprotease</keyword>
<dbReference type="GO" id="GO:0004222">
    <property type="term" value="F:metalloendopeptidase activity"/>
    <property type="evidence" value="ECO:0007669"/>
    <property type="project" value="InterPro"/>
</dbReference>
<keyword evidence="15" id="KW-1185">Reference proteome</keyword>
<evidence type="ECO:0000256" key="10">
    <source>
        <dbReference type="ARBA" id="ARBA00023136"/>
    </source>
</evidence>
<dbReference type="InterPro" id="IPR050083">
    <property type="entry name" value="HtpX_protease"/>
</dbReference>
<evidence type="ECO:0000256" key="11">
    <source>
        <dbReference type="SAM" id="MobiDB-lite"/>
    </source>
</evidence>
<dbReference type="InterPro" id="IPR001915">
    <property type="entry name" value="Peptidase_M48"/>
</dbReference>
<gene>
    <name evidence="14" type="ORF">EOE67_12805</name>
</gene>
<evidence type="ECO:0000256" key="2">
    <source>
        <dbReference type="ARBA" id="ARBA00022475"/>
    </source>
</evidence>
<keyword evidence="10 12" id="KW-0472">Membrane</keyword>